<evidence type="ECO:0000313" key="2">
    <source>
        <dbReference type="EMBL" id="CAE4588046.1"/>
    </source>
</evidence>
<dbReference type="Gene3D" id="1.25.10.10">
    <property type="entry name" value="Leucine-rich Repeat Variant"/>
    <property type="match status" value="1"/>
</dbReference>
<proteinExistence type="predicted"/>
<gene>
    <name evidence="2" type="ORF">AMON00008_LOCUS22743</name>
</gene>
<accession>A0A7S4QP62</accession>
<sequence length="417" mass="43807">MASKTSACTAVGPCNAHGGALLPYLEPKEGKLDSPDELIATIRATADPPTLTWAASALECHILRSVDSMPEGAEAALADRIGGLGAQGRPLEDPEREAASGLLGALLELLCRRPGSRAPVQKLLLAEDRSWLSAVLRAMAGPGADRRFFSIDRSLRHARPPGPSPHAPQAGGSGRSPDYGIDGGAAFVRACHMLAQLAEGDVEVAKALISAHTLDLVGGRLLYATTGDSHRADSVREDLGTEWLPFATAAVTLIDALVASEAQDADRFDLADPELFTPGWARYERTDVTVDGCVAALRQSLHTDSGSMVAQQLHLGALRALSHIARLNEGQAHRIMSWKALGLGVDVLRIGGVDEEAILAALRFLAEVAAPCPFSYRQLTACGAAEATERAAGRYPRSKAVRSEAARVLGLCQGASA</sequence>
<dbReference type="InterPro" id="IPR011989">
    <property type="entry name" value="ARM-like"/>
</dbReference>
<name>A0A7S4QP62_9DINO</name>
<dbReference type="AlphaFoldDB" id="A0A7S4QP62"/>
<protein>
    <submittedName>
        <fullName evidence="2">Uncharacterized protein</fullName>
    </submittedName>
</protein>
<organism evidence="2">
    <name type="scientific">Alexandrium monilatum</name>
    <dbReference type="NCBI Taxonomy" id="311494"/>
    <lineage>
        <taxon>Eukaryota</taxon>
        <taxon>Sar</taxon>
        <taxon>Alveolata</taxon>
        <taxon>Dinophyceae</taxon>
        <taxon>Gonyaulacales</taxon>
        <taxon>Pyrocystaceae</taxon>
        <taxon>Alexandrium</taxon>
    </lineage>
</organism>
<feature type="region of interest" description="Disordered" evidence="1">
    <location>
        <begin position="155"/>
        <end position="176"/>
    </location>
</feature>
<dbReference type="EMBL" id="HBNR01033131">
    <property type="protein sequence ID" value="CAE4588046.1"/>
    <property type="molecule type" value="Transcribed_RNA"/>
</dbReference>
<reference evidence="2" key="1">
    <citation type="submission" date="2021-01" db="EMBL/GenBank/DDBJ databases">
        <authorList>
            <person name="Corre E."/>
            <person name="Pelletier E."/>
            <person name="Niang G."/>
            <person name="Scheremetjew M."/>
            <person name="Finn R."/>
            <person name="Kale V."/>
            <person name="Holt S."/>
            <person name="Cochrane G."/>
            <person name="Meng A."/>
            <person name="Brown T."/>
            <person name="Cohen L."/>
        </authorList>
    </citation>
    <scope>NUCLEOTIDE SEQUENCE</scope>
    <source>
        <strain evidence="2">CCMP3105</strain>
    </source>
</reference>
<evidence type="ECO:0000256" key="1">
    <source>
        <dbReference type="SAM" id="MobiDB-lite"/>
    </source>
</evidence>